<dbReference type="RefSeq" id="WP_135286027.1">
    <property type="nucleotide sequence ID" value="NZ_SMLL01000006.1"/>
</dbReference>
<proteinExistence type="predicted"/>
<dbReference type="Proteomes" id="UP000297564">
    <property type="component" value="Unassembled WGS sequence"/>
</dbReference>
<comment type="caution">
    <text evidence="1">The sequence shown here is derived from an EMBL/GenBank/DDBJ whole genome shotgun (WGS) entry which is preliminary data.</text>
</comment>
<gene>
    <name evidence="1" type="ORF">EZ242_15150</name>
</gene>
<dbReference type="AlphaFoldDB" id="A0A4Z0BG95"/>
<organism evidence="1 2">
    <name type="scientific">Ramlibacter rhizophilus</name>
    <dbReference type="NCBI Taxonomy" id="1781167"/>
    <lineage>
        <taxon>Bacteria</taxon>
        <taxon>Pseudomonadati</taxon>
        <taxon>Pseudomonadota</taxon>
        <taxon>Betaproteobacteria</taxon>
        <taxon>Burkholderiales</taxon>
        <taxon>Comamonadaceae</taxon>
        <taxon>Ramlibacter</taxon>
    </lineage>
</organism>
<keyword evidence="2" id="KW-1185">Reference proteome</keyword>
<sequence>MSFMPTQAIAVRSALPMALNSDVADDPVVLRHLKTPQEIEAVLPLRGGIDLSAHTAAGDSFVSLEKKETNWALSVHSNAAAA</sequence>
<dbReference type="EMBL" id="SMLL01000006">
    <property type="protein sequence ID" value="TFY97800.1"/>
    <property type="molecule type" value="Genomic_DNA"/>
</dbReference>
<protein>
    <submittedName>
        <fullName evidence="1">Uncharacterized protein</fullName>
    </submittedName>
</protein>
<name>A0A4Z0BG95_9BURK</name>
<reference evidence="1 2" key="1">
    <citation type="submission" date="2019-03" db="EMBL/GenBank/DDBJ databases">
        <title>Ramlibacter rhizophilus CCTCC AB2015357, whole genome shotgun sequence.</title>
        <authorList>
            <person name="Zhang X."/>
            <person name="Feng G."/>
            <person name="Zhu H."/>
        </authorList>
    </citation>
    <scope>NUCLEOTIDE SEQUENCE [LARGE SCALE GENOMIC DNA]</scope>
    <source>
        <strain evidence="1 2">CCTCC AB2015357</strain>
    </source>
</reference>
<evidence type="ECO:0000313" key="1">
    <source>
        <dbReference type="EMBL" id="TFY97800.1"/>
    </source>
</evidence>
<accession>A0A4Z0BG95</accession>
<dbReference type="OrthoDB" id="8913295at2"/>
<evidence type="ECO:0000313" key="2">
    <source>
        <dbReference type="Proteomes" id="UP000297564"/>
    </source>
</evidence>